<keyword evidence="10 13" id="KW-0472">Membrane</keyword>
<dbReference type="PANTHER" id="PTHR45627:SF1">
    <property type="entry name" value="ADENYLATE CYCLASE TYPE 8"/>
    <property type="match status" value="1"/>
</dbReference>
<sequence>MRIGIHSGSVLCGVIGLRKWQFDIWSSDVRLANHMESGGKPGQVHISEATYRSLNGAYEVEPGEGQERDSYLREHDVTTFLINQIEPMRTRRPYFQTTNCGLTRRKRTASTAQRPHPPPASPPPPPSRERSDSGIQHSAIEDENTTDWTPEIPFENLHRALSGDLDEEMDNMSYKQKYEPNDNRMRKRGSTFMSTVEQVDEIIDHSIEIESNKRMRSANVNPWTPQVHRQRTWNTRYVKRNPQNALYKESCNFQFSQLREDMFKSNMMCCFIIWLFILICQATVTHLHEFVIACLIITTIVLTSTSVLVMAEEFQQLPQSLQKISSTLVHNRNRRTAFICGVIVIMSIASSISLVNISSTSTPTDLARSSYAYLINDQSGPNNRSVVVNLSLKATINNNYTININNKSNCSERCIREIIENIGVENIVEDIQNITALTDTTSDVIKNLGKKLSNITNLVLNKRSIRNFRTRRRRRRSTTVTTATPSTTTNETVTYSPGIIIFPDGCKHPEYIVFTWVLCLIALATALKLYYLIKLFLAVVMVGIYTIFILLPYNGIFNEPSDGLVADKLIPLSAQMLILLTVFFLMVAYHARLVEVTSRLDFLWKQQAERELNDMQETRHNNTQL</sequence>
<dbReference type="EC" id="4.6.1.1" evidence="3"/>
<dbReference type="Gene3D" id="3.30.70.1230">
    <property type="entry name" value="Nucleotide cyclase"/>
    <property type="match status" value="1"/>
</dbReference>
<proteinExistence type="predicted"/>
<evidence type="ECO:0000256" key="6">
    <source>
        <dbReference type="ARBA" id="ARBA00022741"/>
    </source>
</evidence>
<dbReference type="SUPFAM" id="SSF55073">
    <property type="entry name" value="Nucleotide cyclase"/>
    <property type="match status" value="1"/>
</dbReference>
<name>A0ABQ9IUI3_9CUCU</name>
<keyword evidence="9 13" id="KW-1133">Transmembrane helix</keyword>
<evidence type="ECO:0000256" key="1">
    <source>
        <dbReference type="ARBA" id="ARBA00001593"/>
    </source>
</evidence>
<feature type="transmembrane region" description="Helical" evidence="13">
    <location>
        <begin position="290"/>
        <end position="311"/>
    </location>
</feature>
<feature type="compositionally biased region" description="Pro residues" evidence="12">
    <location>
        <begin position="115"/>
        <end position="126"/>
    </location>
</feature>
<dbReference type="Proteomes" id="UP001162164">
    <property type="component" value="Unassembled WGS sequence"/>
</dbReference>
<evidence type="ECO:0000256" key="13">
    <source>
        <dbReference type="SAM" id="Phobius"/>
    </source>
</evidence>
<comment type="subcellular location">
    <subcellularLocation>
        <location evidence="2">Membrane</location>
        <topology evidence="2">Multi-pass membrane protein</topology>
    </subcellularLocation>
</comment>
<feature type="region of interest" description="Disordered" evidence="12">
    <location>
        <begin position="96"/>
        <end position="134"/>
    </location>
</feature>
<evidence type="ECO:0000256" key="7">
    <source>
        <dbReference type="ARBA" id="ARBA00022840"/>
    </source>
</evidence>
<dbReference type="CDD" id="cd07302">
    <property type="entry name" value="CHD"/>
    <property type="match status" value="1"/>
</dbReference>
<evidence type="ECO:0000256" key="4">
    <source>
        <dbReference type="ARBA" id="ARBA00022692"/>
    </source>
</evidence>
<evidence type="ECO:0000256" key="3">
    <source>
        <dbReference type="ARBA" id="ARBA00012201"/>
    </source>
</evidence>
<keyword evidence="6" id="KW-0547">Nucleotide-binding</keyword>
<dbReference type="InterPro" id="IPR029787">
    <property type="entry name" value="Nucleotide_cyclase"/>
</dbReference>
<keyword evidence="11" id="KW-0456">Lyase</keyword>
<dbReference type="PROSITE" id="PS50125">
    <property type="entry name" value="GUANYLATE_CYCLASE_2"/>
    <property type="match status" value="1"/>
</dbReference>
<evidence type="ECO:0000256" key="11">
    <source>
        <dbReference type="ARBA" id="ARBA00023239"/>
    </source>
</evidence>
<evidence type="ECO:0000313" key="16">
    <source>
        <dbReference type="Proteomes" id="UP001162164"/>
    </source>
</evidence>
<accession>A0ABQ9IUI3</accession>
<dbReference type="InterPro" id="IPR001054">
    <property type="entry name" value="A/G_cyclase"/>
</dbReference>
<keyword evidence="4 13" id="KW-0812">Transmembrane</keyword>
<feature type="transmembrane region" description="Helical" evidence="13">
    <location>
        <begin position="569"/>
        <end position="589"/>
    </location>
</feature>
<evidence type="ECO:0000256" key="10">
    <source>
        <dbReference type="ARBA" id="ARBA00023136"/>
    </source>
</evidence>
<organism evidence="15 16">
    <name type="scientific">Molorchus minor</name>
    <dbReference type="NCBI Taxonomy" id="1323400"/>
    <lineage>
        <taxon>Eukaryota</taxon>
        <taxon>Metazoa</taxon>
        <taxon>Ecdysozoa</taxon>
        <taxon>Arthropoda</taxon>
        <taxon>Hexapoda</taxon>
        <taxon>Insecta</taxon>
        <taxon>Pterygota</taxon>
        <taxon>Neoptera</taxon>
        <taxon>Endopterygota</taxon>
        <taxon>Coleoptera</taxon>
        <taxon>Polyphaga</taxon>
        <taxon>Cucujiformia</taxon>
        <taxon>Chrysomeloidea</taxon>
        <taxon>Cerambycidae</taxon>
        <taxon>Lamiinae</taxon>
        <taxon>Monochamini</taxon>
        <taxon>Molorchus</taxon>
    </lineage>
</organism>
<comment type="caution">
    <text evidence="15">The sequence shown here is derived from an EMBL/GenBank/DDBJ whole genome shotgun (WGS) entry which is preliminary data.</text>
</comment>
<feature type="transmembrane region" description="Helical" evidence="13">
    <location>
        <begin position="511"/>
        <end position="530"/>
    </location>
</feature>
<gene>
    <name evidence="15" type="ORF">NQ317_009598</name>
</gene>
<feature type="domain" description="Guanylate cyclase" evidence="14">
    <location>
        <begin position="1"/>
        <end position="36"/>
    </location>
</feature>
<reference evidence="15" key="1">
    <citation type="journal article" date="2023" name="Insect Mol. Biol.">
        <title>Genome sequencing provides insights into the evolution of gene families encoding plant cell wall-degrading enzymes in longhorned beetles.</title>
        <authorList>
            <person name="Shin N.R."/>
            <person name="Okamura Y."/>
            <person name="Kirsch R."/>
            <person name="Pauchet Y."/>
        </authorList>
    </citation>
    <scope>NUCLEOTIDE SEQUENCE</scope>
    <source>
        <strain evidence="15">MMC_N1</strain>
    </source>
</reference>
<evidence type="ECO:0000256" key="12">
    <source>
        <dbReference type="SAM" id="MobiDB-lite"/>
    </source>
</evidence>
<evidence type="ECO:0000313" key="15">
    <source>
        <dbReference type="EMBL" id="KAJ8965956.1"/>
    </source>
</evidence>
<keyword evidence="8" id="KW-0460">Magnesium</keyword>
<keyword evidence="5" id="KW-0479">Metal-binding</keyword>
<evidence type="ECO:0000256" key="2">
    <source>
        <dbReference type="ARBA" id="ARBA00004141"/>
    </source>
</evidence>
<keyword evidence="16" id="KW-1185">Reference proteome</keyword>
<feature type="transmembrane region" description="Helical" evidence="13">
    <location>
        <begin position="535"/>
        <end position="557"/>
    </location>
</feature>
<dbReference type="Pfam" id="PF06327">
    <property type="entry name" value="Adcy_cons_dom"/>
    <property type="match status" value="1"/>
</dbReference>
<dbReference type="Pfam" id="PF00211">
    <property type="entry name" value="Guanylate_cyc"/>
    <property type="match status" value="1"/>
</dbReference>
<evidence type="ECO:0000256" key="8">
    <source>
        <dbReference type="ARBA" id="ARBA00022842"/>
    </source>
</evidence>
<keyword evidence="7" id="KW-0067">ATP-binding</keyword>
<protein>
    <recommendedName>
        <fullName evidence="3">adenylate cyclase</fullName>
        <ecNumber evidence="3">4.6.1.1</ecNumber>
    </recommendedName>
</protein>
<feature type="transmembrane region" description="Helical" evidence="13">
    <location>
        <begin position="336"/>
        <end position="355"/>
    </location>
</feature>
<feature type="transmembrane region" description="Helical" evidence="13">
    <location>
        <begin position="265"/>
        <end position="284"/>
    </location>
</feature>
<evidence type="ECO:0000256" key="9">
    <source>
        <dbReference type="ARBA" id="ARBA00022989"/>
    </source>
</evidence>
<dbReference type="PANTHER" id="PTHR45627">
    <property type="entry name" value="ADENYLATE CYCLASE TYPE 1"/>
    <property type="match status" value="1"/>
</dbReference>
<dbReference type="EMBL" id="JAPWTJ010002484">
    <property type="protein sequence ID" value="KAJ8965956.1"/>
    <property type="molecule type" value="Genomic_DNA"/>
</dbReference>
<dbReference type="InterPro" id="IPR009398">
    <property type="entry name" value="Adcy_conserved_dom"/>
</dbReference>
<comment type="catalytic activity">
    <reaction evidence="1">
        <text>ATP = 3',5'-cyclic AMP + diphosphate</text>
        <dbReference type="Rhea" id="RHEA:15389"/>
        <dbReference type="ChEBI" id="CHEBI:30616"/>
        <dbReference type="ChEBI" id="CHEBI:33019"/>
        <dbReference type="ChEBI" id="CHEBI:58165"/>
        <dbReference type="EC" id="4.6.1.1"/>
    </reaction>
</comment>
<evidence type="ECO:0000256" key="5">
    <source>
        <dbReference type="ARBA" id="ARBA00022723"/>
    </source>
</evidence>
<evidence type="ECO:0000259" key="14">
    <source>
        <dbReference type="PROSITE" id="PS50125"/>
    </source>
</evidence>